<dbReference type="GO" id="GO:0016747">
    <property type="term" value="F:acyltransferase activity, transferring groups other than amino-acyl groups"/>
    <property type="evidence" value="ECO:0007669"/>
    <property type="project" value="InterPro"/>
</dbReference>
<dbReference type="OrthoDB" id="9799092at2"/>
<evidence type="ECO:0000256" key="1">
    <source>
        <dbReference type="ARBA" id="ARBA00022679"/>
    </source>
</evidence>
<dbReference type="EMBL" id="FZOF01000011">
    <property type="protein sequence ID" value="SNS95247.1"/>
    <property type="molecule type" value="Genomic_DNA"/>
</dbReference>
<organism evidence="4 5">
    <name type="scientific">Actinacidiphila glaucinigra</name>
    <dbReference type="NCBI Taxonomy" id="235986"/>
    <lineage>
        <taxon>Bacteria</taxon>
        <taxon>Bacillati</taxon>
        <taxon>Actinomycetota</taxon>
        <taxon>Actinomycetes</taxon>
        <taxon>Kitasatosporales</taxon>
        <taxon>Streptomycetaceae</taxon>
        <taxon>Actinacidiphila</taxon>
    </lineage>
</organism>
<dbReference type="Gene3D" id="3.40.630.30">
    <property type="match status" value="1"/>
</dbReference>
<protein>
    <submittedName>
        <fullName evidence="4">Predicted N-acetyltransferase YhbS</fullName>
    </submittedName>
</protein>
<name>A0A239INX3_9ACTN</name>
<dbReference type="PROSITE" id="PS51186">
    <property type="entry name" value="GNAT"/>
    <property type="match status" value="1"/>
</dbReference>
<dbReference type="Proteomes" id="UP000198280">
    <property type="component" value="Unassembled WGS sequence"/>
</dbReference>
<dbReference type="PANTHER" id="PTHR43877:SF1">
    <property type="entry name" value="ACETYLTRANSFERASE"/>
    <property type="match status" value="1"/>
</dbReference>
<keyword evidence="5" id="KW-1185">Reference proteome</keyword>
<dbReference type="SUPFAM" id="SSF55729">
    <property type="entry name" value="Acyl-CoA N-acyltransferases (Nat)"/>
    <property type="match status" value="2"/>
</dbReference>
<evidence type="ECO:0000256" key="2">
    <source>
        <dbReference type="ARBA" id="ARBA00023315"/>
    </source>
</evidence>
<feature type="domain" description="N-acetyltransferase" evidence="3">
    <location>
        <begin position="13"/>
        <end position="165"/>
    </location>
</feature>
<keyword evidence="1 4" id="KW-0808">Transferase</keyword>
<dbReference type="Pfam" id="PF00583">
    <property type="entry name" value="Acetyltransf_1"/>
    <property type="match status" value="1"/>
</dbReference>
<keyword evidence="2" id="KW-0012">Acyltransferase</keyword>
<reference evidence="4 5" key="1">
    <citation type="submission" date="2017-06" db="EMBL/GenBank/DDBJ databases">
        <authorList>
            <person name="Kim H.J."/>
            <person name="Triplett B.A."/>
        </authorList>
    </citation>
    <scope>NUCLEOTIDE SEQUENCE [LARGE SCALE GENOMIC DNA]</scope>
    <source>
        <strain evidence="4 5">CGMCC 4.1858</strain>
    </source>
</reference>
<dbReference type="PANTHER" id="PTHR43877">
    <property type="entry name" value="AMINOALKYLPHOSPHONATE N-ACETYLTRANSFERASE-RELATED-RELATED"/>
    <property type="match status" value="1"/>
</dbReference>
<proteinExistence type="predicted"/>
<dbReference type="InterPro" id="IPR016181">
    <property type="entry name" value="Acyl_CoA_acyltransferase"/>
</dbReference>
<accession>A0A239INX3</accession>
<evidence type="ECO:0000313" key="4">
    <source>
        <dbReference type="EMBL" id="SNS95247.1"/>
    </source>
</evidence>
<dbReference type="CDD" id="cd04301">
    <property type="entry name" value="NAT_SF"/>
    <property type="match status" value="1"/>
</dbReference>
<evidence type="ECO:0000259" key="3">
    <source>
        <dbReference type="PROSITE" id="PS51186"/>
    </source>
</evidence>
<dbReference type="InterPro" id="IPR050832">
    <property type="entry name" value="Bact_Acetyltransf"/>
</dbReference>
<gene>
    <name evidence="4" type="ORF">SAMN05216252_11150</name>
</gene>
<sequence length="316" mass="34617">MPAQFRYDHQMDFSWRPLSTEDVLPWADLLNRAERADRVGEHYDLEDIAGQLTEPGLDLGLGTFSAWDGERMVGYALVRPRSYGQGRPALAYEGVVDPEFRGRGIGGALLGWATTRSAGLPEPAGLRVQASDRVPGYRALLERHGFEPSSWLVDLERPLDAEPQTVAVPDPAVVLAGIDSLPEDPVKACYLDAFGASELDWARLRNTAAYRPDLSFAAVDQARGEVEALLLACYFTADATARGVREVYIQSLAARRRARGRGLSETLLAHASAQYKRAGYQRIAVGLAVDGPDADLTGYRQAGFIPVQHWTVYSCP</sequence>
<dbReference type="Pfam" id="PF13508">
    <property type="entry name" value="Acetyltransf_7"/>
    <property type="match status" value="1"/>
</dbReference>
<evidence type="ECO:0000313" key="5">
    <source>
        <dbReference type="Proteomes" id="UP000198280"/>
    </source>
</evidence>
<dbReference type="AlphaFoldDB" id="A0A239INX3"/>
<dbReference type="InterPro" id="IPR000182">
    <property type="entry name" value="GNAT_dom"/>
</dbReference>